<dbReference type="Proteomes" id="UP000283841">
    <property type="component" value="Unassembled WGS sequence"/>
</dbReference>
<feature type="compositionally biased region" description="Polar residues" evidence="1">
    <location>
        <begin position="288"/>
        <end position="298"/>
    </location>
</feature>
<dbReference type="InterPro" id="IPR011992">
    <property type="entry name" value="EF-hand-dom_pair"/>
</dbReference>
<feature type="domain" description="EH" evidence="2">
    <location>
        <begin position="525"/>
        <end position="605"/>
    </location>
</feature>
<feature type="compositionally biased region" description="Polar residues" evidence="1">
    <location>
        <begin position="326"/>
        <end position="335"/>
    </location>
</feature>
<dbReference type="STRING" id="264951.A0A443I733"/>
<dbReference type="EMBL" id="RCNU01000001">
    <property type="protein sequence ID" value="RWQ99858.1"/>
    <property type="molecule type" value="Genomic_DNA"/>
</dbReference>
<gene>
    <name evidence="3" type="ORF">C8Q69DRAFT_38679</name>
</gene>
<evidence type="ECO:0000256" key="1">
    <source>
        <dbReference type="SAM" id="MobiDB-lite"/>
    </source>
</evidence>
<proteinExistence type="predicted"/>
<dbReference type="SMART" id="SM00027">
    <property type="entry name" value="EH"/>
    <property type="match status" value="1"/>
</dbReference>
<feature type="region of interest" description="Disordered" evidence="1">
    <location>
        <begin position="220"/>
        <end position="384"/>
    </location>
</feature>
<dbReference type="SUPFAM" id="SSF47473">
    <property type="entry name" value="EF-hand"/>
    <property type="match status" value="1"/>
</dbReference>
<dbReference type="InterPro" id="IPR000261">
    <property type="entry name" value="EH_dom"/>
</dbReference>
<feature type="region of interest" description="Disordered" evidence="1">
    <location>
        <begin position="428"/>
        <end position="447"/>
    </location>
</feature>
<dbReference type="Gene3D" id="1.10.238.10">
    <property type="entry name" value="EF-hand"/>
    <property type="match status" value="1"/>
</dbReference>
<feature type="compositionally biased region" description="Polar residues" evidence="1">
    <location>
        <begin position="115"/>
        <end position="126"/>
    </location>
</feature>
<comment type="caution">
    <text evidence="3">The sequence shown here is derived from an EMBL/GenBank/DDBJ whole genome shotgun (WGS) entry which is preliminary data.</text>
</comment>
<sequence>MNRAAEGSAPLGRASLQQSRSHVDNPSAALQGATAAFNSFASRKPVGTPPKNTENATKAAVLAGRPVRPPPASSQTPSSETSLEPEARSVREKIGMFTDSPVSISTRDIHDDNKFATSSPRSQTPQHIAAQVAAERSQPGIPFDRSSTRTNSPEKIDRAPSKASQRTDESLKMSHGAYQDNNGSNELLAPKPLRKLSSQHTAIGAALSADKDAWDKFDSQLAVAPKSPGTPSLAGSANPPRLPPRTDISAAPEPSKRLSISRKPVASQLSLNSQDSASYGQKEYQSVPRASTFPSTSTSDERKPPLPPRRSTAGVNGSSPGGTVDLQDTSRSISRNHTRDVASPALSQPPPPPPSRTPASLRPQTNSVVGHINNNGASVFEEPAGMDENSLSDAIVASSLASSYAPTPVEIAPPLPQRRPRSRSSLLLHRTGDNQRSPSPPKGMRQTLRDHSKLEGQDEHHHHKHMIRIIKKHPHKHHEGDRKRWRNEITEKERKRYEGVWAANKGLWVPDKSLLPPSLRTQNSHTLPQDPSDMVVNVVVKDIWSRSRLPPNFLEKVWDLVDRQGIGMLTRDEFVVGMWLIDQQLKGRKLPVKVSDSVWESVKHVSGIKLLD</sequence>
<feature type="compositionally biased region" description="Basic and acidic residues" evidence="1">
    <location>
        <begin position="85"/>
        <end position="94"/>
    </location>
</feature>
<protein>
    <recommendedName>
        <fullName evidence="2">EH domain-containing protein</fullName>
    </recommendedName>
</protein>
<feature type="compositionally biased region" description="Basic and acidic residues" evidence="1">
    <location>
        <begin position="152"/>
        <end position="172"/>
    </location>
</feature>
<dbReference type="Pfam" id="PF12763">
    <property type="entry name" value="EH"/>
    <property type="match status" value="1"/>
</dbReference>
<dbReference type="AlphaFoldDB" id="A0A443I733"/>
<evidence type="ECO:0000259" key="2">
    <source>
        <dbReference type="PROSITE" id="PS50031"/>
    </source>
</evidence>
<name>A0A443I733_BYSSP</name>
<feature type="region of interest" description="Disordered" evidence="1">
    <location>
        <begin position="1"/>
        <end position="190"/>
    </location>
</feature>
<dbReference type="CDD" id="cd00052">
    <property type="entry name" value="EH"/>
    <property type="match status" value="1"/>
</dbReference>
<feature type="compositionally biased region" description="Polar residues" evidence="1">
    <location>
        <begin position="267"/>
        <end position="279"/>
    </location>
</feature>
<dbReference type="VEuPathDB" id="FungiDB:C8Q69DRAFT_38679"/>
<organism evidence="3 4">
    <name type="scientific">Byssochlamys spectabilis</name>
    <name type="common">Paecilomyces variotii</name>
    <dbReference type="NCBI Taxonomy" id="264951"/>
    <lineage>
        <taxon>Eukaryota</taxon>
        <taxon>Fungi</taxon>
        <taxon>Dikarya</taxon>
        <taxon>Ascomycota</taxon>
        <taxon>Pezizomycotina</taxon>
        <taxon>Eurotiomycetes</taxon>
        <taxon>Eurotiomycetidae</taxon>
        <taxon>Eurotiales</taxon>
        <taxon>Thermoascaceae</taxon>
        <taxon>Paecilomyces</taxon>
    </lineage>
</organism>
<feature type="compositionally biased region" description="Pro residues" evidence="1">
    <location>
        <begin position="347"/>
        <end position="356"/>
    </location>
</feature>
<dbReference type="RefSeq" id="XP_028489503.1">
    <property type="nucleotide sequence ID" value="XM_028627625.1"/>
</dbReference>
<accession>A0A443I733</accession>
<dbReference type="GeneID" id="39596902"/>
<dbReference type="OrthoDB" id="10045710at2759"/>
<reference evidence="3 4" key="1">
    <citation type="journal article" date="2018" name="Front. Microbiol.">
        <title>Genomic and genetic insights into a cosmopolitan fungus, Paecilomyces variotii (Eurotiales).</title>
        <authorList>
            <person name="Urquhart A.S."/>
            <person name="Mondo S.J."/>
            <person name="Makela M.R."/>
            <person name="Hane J.K."/>
            <person name="Wiebenga A."/>
            <person name="He G."/>
            <person name="Mihaltcheva S."/>
            <person name="Pangilinan J."/>
            <person name="Lipzen A."/>
            <person name="Barry K."/>
            <person name="de Vries R.P."/>
            <person name="Grigoriev I.V."/>
            <person name="Idnurm A."/>
        </authorList>
    </citation>
    <scope>NUCLEOTIDE SEQUENCE [LARGE SCALE GENOMIC DNA]</scope>
    <source>
        <strain evidence="3 4">CBS 101075</strain>
    </source>
</reference>
<feature type="compositionally biased region" description="Polar residues" evidence="1">
    <location>
        <begin position="73"/>
        <end position="82"/>
    </location>
</feature>
<feature type="compositionally biased region" description="Polar residues" evidence="1">
    <location>
        <begin position="364"/>
        <end position="377"/>
    </location>
</feature>
<dbReference type="PROSITE" id="PS50031">
    <property type="entry name" value="EH"/>
    <property type="match status" value="1"/>
</dbReference>
<keyword evidence="4" id="KW-1185">Reference proteome</keyword>
<evidence type="ECO:0000313" key="4">
    <source>
        <dbReference type="Proteomes" id="UP000283841"/>
    </source>
</evidence>
<evidence type="ECO:0000313" key="3">
    <source>
        <dbReference type="EMBL" id="RWQ99858.1"/>
    </source>
</evidence>